<evidence type="ECO:0000256" key="5">
    <source>
        <dbReference type="ARBA" id="ARBA00023136"/>
    </source>
</evidence>
<dbReference type="EMBL" id="LOCQ01000057">
    <property type="protein sequence ID" value="OBV38468.1"/>
    <property type="molecule type" value="Genomic_DNA"/>
</dbReference>
<dbReference type="AlphaFoldDB" id="A0A1A7C2C8"/>
<name>A0A1A7C2C8_9BURK</name>
<proteinExistence type="predicted"/>
<dbReference type="Gene3D" id="3.30.450.20">
    <property type="entry name" value="PAS domain"/>
    <property type="match status" value="1"/>
</dbReference>
<dbReference type="Pfam" id="PF17200">
    <property type="entry name" value="sCache_2"/>
    <property type="match status" value="1"/>
</dbReference>
<organism evidence="8 9">
    <name type="scientific">Janthinobacterium psychrotolerans</name>
    <dbReference type="NCBI Taxonomy" id="1747903"/>
    <lineage>
        <taxon>Bacteria</taxon>
        <taxon>Pseudomonadati</taxon>
        <taxon>Pseudomonadota</taxon>
        <taxon>Betaproteobacteria</taxon>
        <taxon>Burkholderiales</taxon>
        <taxon>Oxalobacteraceae</taxon>
        <taxon>Janthinobacterium</taxon>
    </lineage>
</organism>
<dbReference type="RefSeq" id="WP_065308722.1">
    <property type="nucleotide sequence ID" value="NZ_LOCQ01000057.1"/>
</dbReference>
<dbReference type="GO" id="GO:0005886">
    <property type="term" value="C:plasma membrane"/>
    <property type="evidence" value="ECO:0007669"/>
    <property type="project" value="UniProtKB-SubCell"/>
</dbReference>
<comment type="caution">
    <text evidence="8">The sequence shown here is derived from an EMBL/GenBank/DDBJ whole genome shotgun (WGS) entry which is preliminary data.</text>
</comment>
<evidence type="ECO:0000313" key="9">
    <source>
        <dbReference type="Proteomes" id="UP000092713"/>
    </source>
</evidence>
<evidence type="ECO:0000259" key="7">
    <source>
        <dbReference type="SMART" id="SM01049"/>
    </source>
</evidence>
<sequence length="149" mass="16360">MRAVTWALALWLALLGGAAHGAGRGSAAEAQAMVGKAVLYLQQHGRQKALEEFNRPQGQFRDRDLYLAVFDLQGNGLAHLNPRLVGKATGDIRDADGKAIFQAQRALALEKGRGWVDYKWPNPQSGKVEQKSTWLEKSGDLIIMCGIYQ</sequence>
<protein>
    <recommendedName>
        <fullName evidence="7">Single Cache domain-containing protein</fullName>
    </recommendedName>
</protein>
<evidence type="ECO:0000313" key="8">
    <source>
        <dbReference type="EMBL" id="OBV38468.1"/>
    </source>
</evidence>
<evidence type="ECO:0000256" key="6">
    <source>
        <dbReference type="SAM" id="SignalP"/>
    </source>
</evidence>
<keyword evidence="3" id="KW-0812">Transmembrane</keyword>
<feature type="domain" description="Single Cache" evidence="7">
    <location>
        <begin position="24"/>
        <end position="102"/>
    </location>
</feature>
<dbReference type="STRING" id="1747903.ASR47_100668"/>
<comment type="subcellular location">
    <subcellularLocation>
        <location evidence="1">Cell membrane</location>
        <topology evidence="1">Multi-pass membrane protein</topology>
    </subcellularLocation>
</comment>
<evidence type="ECO:0000256" key="3">
    <source>
        <dbReference type="ARBA" id="ARBA00022692"/>
    </source>
</evidence>
<dbReference type="OrthoDB" id="9178561at2"/>
<evidence type="ECO:0000256" key="2">
    <source>
        <dbReference type="ARBA" id="ARBA00022475"/>
    </source>
</evidence>
<dbReference type="SMART" id="SM01049">
    <property type="entry name" value="Cache_2"/>
    <property type="match status" value="1"/>
</dbReference>
<gene>
    <name evidence="8" type="ORF">ASR47_100668</name>
</gene>
<evidence type="ECO:0000256" key="4">
    <source>
        <dbReference type="ARBA" id="ARBA00022989"/>
    </source>
</evidence>
<keyword evidence="2" id="KW-1003">Cell membrane</keyword>
<keyword evidence="6" id="KW-0732">Signal</keyword>
<reference evidence="8 9" key="1">
    <citation type="submission" date="2016-04" db="EMBL/GenBank/DDBJ databases">
        <title>Draft genome sequence of Janthinobacterium psychrotolerans sp. nov., isolated from freshwater sediments in Denmark.</title>
        <authorList>
            <person name="Gong X."/>
            <person name="Skrivergaard S."/>
            <person name="Korsgaard B.S."/>
            <person name="Schreiber L."/>
            <person name="Marshall I.P."/>
            <person name="Finster K."/>
            <person name="Schramm A."/>
        </authorList>
    </citation>
    <scope>NUCLEOTIDE SEQUENCE [LARGE SCALE GENOMIC DNA]</scope>
    <source>
        <strain evidence="8 9">S3-2</strain>
    </source>
</reference>
<keyword evidence="9" id="KW-1185">Reference proteome</keyword>
<accession>A0A1A7C2C8</accession>
<dbReference type="InterPro" id="IPR033480">
    <property type="entry name" value="sCache_2"/>
</dbReference>
<dbReference type="Proteomes" id="UP000092713">
    <property type="component" value="Unassembled WGS sequence"/>
</dbReference>
<evidence type="ECO:0000256" key="1">
    <source>
        <dbReference type="ARBA" id="ARBA00004651"/>
    </source>
</evidence>
<feature type="signal peptide" evidence="6">
    <location>
        <begin position="1"/>
        <end position="21"/>
    </location>
</feature>
<keyword evidence="5" id="KW-0472">Membrane</keyword>
<keyword evidence="4" id="KW-1133">Transmembrane helix</keyword>
<feature type="chain" id="PRO_5008355568" description="Single Cache domain-containing protein" evidence="6">
    <location>
        <begin position="22"/>
        <end position="149"/>
    </location>
</feature>